<sequence length="67" mass="7549">MDQLAIESIKVVPFFKLRKSVLPNKGRGAATARDRERDLSREKASRSRKRFEISDLVCGPSQSISQS</sequence>
<accession>A0ACB9PY13</accession>
<name>A0ACB9PY13_BAUVA</name>
<evidence type="ECO:0000313" key="2">
    <source>
        <dbReference type="Proteomes" id="UP000828941"/>
    </source>
</evidence>
<protein>
    <submittedName>
        <fullName evidence="1">Uncharacterized protein</fullName>
    </submittedName>
</protein>
<dbReference type="Proteomes" id="UP000828941">
    <property type="component" value="Chromosome 3"/>
</dbReference>
<keyword evidence="2" id="KW-1185">Reference proteome</keyword>
<reference evidence="1 2" key="1">
    <citation type="journal article" date="2022" name="DNA Res.">
        <title>Chromosomal-level genome assembly of the orchid tree Bauhinia variegata (Leguminosae; Cercidoideae) supports the allotetraploid origin hypothesis of Bauhinia.</title>
        <authorList>
            <person name="Zhong Y."/>
            <person name="Chen Y."/>
            <person name="Zheng D."/>
            <person name="Pang J."/>
            <person name="Liu Y."/>
            <person name="Luo S."/>
            <person name="Meng S."/>
            <person name="Qian L."/>
            <person name="Wei D."/>
            <person name="Dai S."/>
            <person name="Zhou R."/>
        </authorList>
    </citation>
    <scope>NUCLEOTIDE SEQUENCE [LARGE SCALE GENOMIC DNA]</scope>
    <source>
        <strain evidence="1">BV-YZ2020</strain>
    </source>
</reference>
<comment type="caution">
    <text evidence="1">The sequence shown here is derived from an EMBL/GenBank/DDBJ whole genome shotgun (WGS) entry which is preliminary data.</text>
</comment>
<gene>
    <name evidence="1" type="ORF">L6164_006921</name>
</gene>
<evidence type="ECO:0000313" key="1">
    <source>
        <dbReference type="EMBL" id="KAI4352697.1"/>
    </source>
</evidence>
<organism evidence="1 2">
    <name type="scientific">Bauhinia variegata</name>
    <name type="common">Purple orchid tree</name>
    <name type="synonym">Phanera variegata</name>
    <dbReference type="NCBI Taxonomy" id="167791"/>
    <lineage>
        <taxon>Eukaryota</taxon>
        <taxon>Viridiplantae</taxon>
        <taxon>Streptophyta</taxon>
        <taxon>Embryophyta</taxon>
        <taxon>Tracheophyta</taxon>
        <taxon>Spermatophyta</taxon>
        <taxon>Magnoliopsida</taxon>
        <taxon>eudicotyledons</taxon>
        <taxon>Gunneridae</taxon>
        <taxon>Pentapetalae</taxon>
        <taxon>rosids</taxon>
        <taxon>fabids</taxon>
        <taxon>Fabales</taxon>
        <taxon>Fabaceae</taxon>
        <taxon>Cercidoideae</taxon>
        <taxon>Cercideae</taxon>
        <taxon>Bauhiniinae</taxon>
        <taxon>Bauhinia</taxon>
    </lineage>
</organism>
<proteinExistence type="predicted"/>
<dbReference type="EMBL" id="CM039428">
    <property type="protein sequence ID" value="KAI4352697.1"/>
    <property type="molecule type" value="Genomic_DNA"/>
</dbReference>